<dbReference type="InterPro" id="IPR046450">
    <property type="entry name" value="PA_dom_sf"/>
</dbReference>
<keyword evidence="6" id="KW-1185">Reference proteome</keyword>
<evidence type="ECO:0000256" key="1">
    <source>
        <dbReference type="ARBA" id="ARBA00022729"/>
    </source>
</evidence>
<accession>A0AAV7DXY5</accession>
<dbReference type="AlphaFoldDB" id="A0AAV7DXY5"/>
<dbReference type="Proteomes" id="UP000825729">
    <property type="component" value="Unassembled WGS sequence"/>
</dbReference>
<evidence type="ECO:0000259" key="4">
    <source>
        <dbReference type="Pfam" id="PF02225"/>
    </source>
</evidence>
<name>A0AAV7DXY5_ARIFI</name>
<dbReference type="PANTHER" id="PTHR22702:SF1">
    <property type="entry name" value="PROTEASE-ASSOCIATED DOMAIN-CONTAINING PROTEIN 1"/>
    <property type="match status" value="1"/>
</dbReference>
<dbReference type="Gene3D" id="3.50.30.30">
    <property type="match status" value="1"/>
</dbReference>
<keyword evidence="2" id="KW-0325">Glycoprotein</keyword>
<dbReference type="InterPro" id="IPR003137">
    <property type="entry name" value="PA_domain"/>
</dbReference>
<sequence length="209" mass="22514">MGSPPFGILCYFLIFLVVVLFPAPGTSSLTVISPENLKGRHQTAMAKFGNKLDHGDSIGGTVVYPSVNQKGCEDFGSSGLSFHAKKSWTVPTFLLVDRGDCYFALKVWNAQKVGAIAVLIADYAENTNLVAMDSPIEESAISTYLHNITIPSVLVSKSFGDQVKQALSSGEIVNMKLGWSTEAEGRIGDCYFALKLVWNIALKGRSIGC</sequence>
<feature type="chain" id="PRO_5043428760" description="PA domain-containing protein" evidence="3">
    <location>
        <begin position="29"/>
        <end position="209"/>
    </location>
</feature>
<dbReference type="EMBL" id="JAINDJ010000008">
    <property type="protein sequence ID" value="KAG9440461.1"/>
    <property type="molecule type" value="Genomic_DNA"/>
</dbReference>
<feature type="domain" description="PA" evidence="4">
    <location>
        <begin position="60"/>
        <end position="162"/>
    </location>
</feature>
<proteinExistence type="predicted"/>
<organism evidence="5 6">
    <name type="scientific">Aristolochia fimbriata</name>
    <name type="common">White veined hardy Dutchman's pipe vine</name>
    <dbReference type="NCBI Taxonomy" id="158543"/>
    <lineage>
        <taxon>Eukaryota</taxon>
        <taxon>Viridiplantae</taxon>
        <taxon>Streptophyta</taxon>
        <taxon>Embryophyta</taxon>
        <taxon>Tracheophyta</taxon>
        <taxon>Spermatophyta</taxon>
        <taxon>Magnoliopsida</taxon>
        <taxon>Magnoliidae</taxon>
        <taxon>Piperales</taxon>
        <taxon>Aristolochiaceae</taxon>
        <taxon>Aristolochia</taxon>
    </lineage>
</organism>
<dbReference type="SUPFAM" id="SSF52025">
    <property type="entry name" value="PA domain"/>
    <property type="match status" value="1"/>
</dbReference>
<evidence type="ECO:0000256" key="3">
    <source>
        <dbReference type="SAM" id="SignalP"/>
    </source>
</evidence>
<evidence type="ECO:0000313" key="5">
    <source>
        <dbReference type="EMBL" id="KAG9440461.1"/>
    </source>
</evidence>
<comment type="caution">
    <text evidence="5">The sequence shown here is derived from an EMBL/GenBank/DDBJ whole genome shotgun (WGS) entry which is preliminary data.</text>
</comment>
<keyword evidence="1 3" id="KW-0732">Signal</keyword>
<evidence type="ECO:0000256" key="2">
    <source>
        <dbReference type="ARBA" id="ARBA00023180"/>
    </source>
</evidence>
<evidence type="ECO:0000313" key="6">
    <source>
        <dbReference type="Proteomes" id="UP000825729"/>
    </source>
</evidence>
<dbReference type="Pfam" id="PF02225">
    <property type="entry name" value="PA"/>
    <property type="match status" value="1"/>
</dbReference>
<gene>
    <name evidence="5" type="ORF">H6P81_020626</name>
</gene>
<dbReference type="PANTHER" id="PTHR22702">
    <property type="entry name" value="PROTEASE-ASSOCIATED DOMAIN-CONTAINING PROTEIN"/>
    <property type="match status" value="1"/>
</dbReference>
<reference evidence="5 6" key="1">
    <citation type="submission" date="2021-07" db="EMBL/GenBank/DDBJ databases">
        <title>The Aristolochia fimbriata genome: insights into angiosperm evolution, floral development and chemical biosynthesis.</title>
        <authorList>
            <person name="Jiao Y."/>
        </authorList>
    </citation>
    <scope>NUCLEOTIDE SEQUENCE [LARGE SCALE GENOMIC DNA]</scope>
    <source>
        <strain evidence="5">IBCAS-2021</strain>
        <tissue evidence="5">Leaf</tissue>
    </source>
</reference>
<protein>
    <recommendedName>
        <fullName evidence="4">PA domain-containing protein</fullName>
    </recommendedName>
</protein>
<feature type="signal peptide" evidence="3">
    <location>
        <begin position="1"/>
        <end position="28"/>
    </location>
</feature>